<name>A0ACC2R3X6_9NEOP</name>
<protein>
    <submittedName>
        <fullName evidence="1">Uncharacterized protein</fullName>
    </submittedName>
</protein>
<sequence>MLKLVVLLSCCIVLSVESYRCRCGKRYHHGTTSTHTGDSSQAAEPRPSTNAAVQSRQIGYINCTRPNEHYECGSACQTECATLGQTCPIVNVRCNDACYCNQGYARDSSGTCIPVSQCR</sequence>
<keyword evidence="2" id="KW-1185">Reference proteome</keyword>
<proteinExistence type="predicted"/>
<reference evidence="1" key="1">
    <citation type="submission" date="2023-03" db="EMBL/GenBank/DDBJ databases">
        <title>Chromosome-level genomes of two armyworms, Mythimna separata and Mythimna loreyi, provide insights into the biosynthesis and reception of sex pheromones.</title>
        <authorList>
            <person name="Zhao H."/>
        </authorList>
    </citation>
    <scope>NUCLEOTIDE SEQUENCE</scope>
    <source>
        <strain evidence="1">BeijingLab</strain>
    </source>
</reference>
<dbReference type="Proteomes" id="UP001231649">
    <property type="component" value="Chromosome 6"/>
</dbReference>
<evidence type="ECO:0000313" key="1">
    <source>
        <dbReference type="EMBL" id="KAJ8732216.1"/>
    </source>
</evidence>
<comment type="caution">
    <text evidence="1">The sequence shown here is derived from an EMBL/GenBank/DDBJ whole genome shotgun (WGS) entry which is preliminary data.</text>
</comment>
<accession>A0ACC2R3X6</accession>
<organism evidence="1 2">
    <name type="scientific">Mythimna loreyi</name>
    <dbReference type="NCBI Taxonomy" id="667449"/>
    <lineage>
        <taxon>Eukaryota</taxon>
        <taxon>Metazoa</taxon>
        <taxon>Ecdysozoa</taxon>
        <taxon>Arthropoda</taxon>
        <taxon>Hexapoda</taxon>
        <taxon>Insecta</taxon>
        <taxon>Pterygota</taxon>
        <taxon>Neoptera</taxon>
        <taxon>Endopterygota</taxon>
        <taxon>Lepidoptera</taxon>
        <taxon>Glossata</taxon>
        <taxon>Ditrysia</taxon>
        <taxon>Noctuoidea</taxon>
        <taxon>Noctuidae</taxon>
        <taxon>Noctuinae</taxon>
        <taxon>Hadenini</taxon>
        <taxon>Mythimna</taxon>
    </lineage>
</organism>
<evidence type="ECO:0000313" key="2">
    <source>
        <dbReference type="Proteomes" id="UP001231649"/>
    </source>
</evidence>
<dbReference type="EMBL" id="CM056782">
    <property type="protein sequence ID" value="KAJ8732216.1"/>
    <property type="molecule type" value="Genomic_DNA"/>
</dbReference>
<gene>
    <name evidence="1" type="ORF">PYW08_014946</name>
</gene>